<dbReference type="Proteomes" id="UP001163104">
    <property type="component" value="Chromosome"/>
</dbReference>
<name>A0AA46PRB2_CYTFI</name>
<sequence length="68" mass="7958">MRTFLPVLAHVLAAFLTAFAGRKSENKQDRKLYFALMVGGFVWSQLQTEYLIWRIKKNTDRSLNKSHD</sequence>
<protein>
    <submittedName>
        <fullName evidence="2">Uncharacterized protein</fullName>
    </submittedName>
</protein>
<evidence type="ECO:0000256" key="1">
    <source>
        <dbReference type="SAM" id="SignalP"/>
    </source>
</evidence>
<feature type="signal peptide" evidence="1">
    <location>
        <begin position="1"/>
        <end position="20"/>
    </location>
</feature>
<proteinExistence type="predicted"/>
<reference evidence="2" key="1">
    <citation type="submission" date="2022-10" db="EMBL/GenBank/DDBJ databases">
        <title>Mechanism of multi-heavy metal repair in Cytobacillus Firmus M7.</title>
        <authorList>
            <person name="Li X."/>
            <person name="Yu C."/>
        </authorList>
    </citation>
    <scope>NUCLEOTIDE SEQUENCE</scope>
    <source>
        <strain evidence="2">M7</strain>
    </source>
</reference>
<gene>
    <name evidence="2" type="ORF">OD459_24930</name>
</gene>
<evidence type="ECO:0000313" key="3">
    <source>
        <dbReference type="Proteomes" id="UP001163104"/>
    </source>
</evidence>
<dbReference type="EMBL" id="CP107027">
    <property type="protein sequence ID" value="UYG95382.1"/>
    <property type="molecule type" value="Genomic_DNA"/>
</dbReference>
<keyword evidence="1" id="KW-0732">Signal</keyword>
<dbReference type="AlphaFoldDB" id="A0AA46PRB2"/>
<accession>A0AA46PRB2</accession>
<feature type="chain" id="PRO_5041339715" evidence="1">
    <location>
        <begin position="21"/>
        <end position="68"/>
    </location>
</feature>
<organism evidence="2 3">
    <name type="scientific">Cytobacillus firmus</name>
    <name type="common">Bacillus firmus</name>
    <dbReference type="NCBI Taxonomy" id="1399"/>
    <lineage>
        <taxon>Bacteria</taxon>
        <taxon>Bacillati</taxon>
        <taxon>Bacillota</taxon>
        <taxon>Bacilli</taxon>
        <taxon>Bacillales</taxon>
        <taxon>Bacillaceae</taxon>
        <taxon>Cytobacillus</taxon>
    </lineage>
</organism>
<evidence type="ECO:0000313" key="2">
    <source>
        <dbReference type="EMBL" id="UYG95382.1"/>
    </source>
</evidence>
<dbReference type="RefSeq" id="WP_263599642.1">
    <property type="nucleotide sequence ID" value="NZ_CP107027.1"/>
</dbReference>